<keyword evidence="2" id="KW-0489">Methyltransferase</keyword>
<dbReference type="RefSeq" id="WP_262169282.1">
    <property type="nucleotide sequence ID" value="NZ_CP104965.1"/>
</dbReference>
<gene>
    <name evidence="2" type="ORF">N8A98_03770</name>
</gene>
<dbReference type="InterPro" id="IPR029063">
    <property type="entry name" value="SAM-dependent_MTases_sf"/>
</dbReference>
<dbReference type="Gene3D" id="3.40.50.150">
    <property type="entry name" value="Vaccinia Virus protein VP39"/>
    <property type="match status" value="1"/>
</dbReference>
<dbReference type="Proteomes" id="UP001061862">
    <property type="component" value="Chromosome"/>
</dbReference>
<evidence type="ECO:0000313" key="3">
    <source>
        <dbReference type="Proteomes" id="UP001061862"/>
    </source>
</evidence>
<keyword evidence="3" id="KW-1185">Reference proteome</keyword>
<dbReference type="PANTHER" id="PTHR43317:SF3">
    <property type="entry name" value="BLR2883 PROTEIN"/>
    <property type="match status" value="1"/>
</dbReference>
<dbReference type="GO" id="GO:0008168">
    <property type="term" value="F:methyltransferase activity"/>
    <property type="evidence" value="ECO:0007669"/>
    <property type="project" value="UniProtKB-KW"/>
</dbReference>
<reference evidence="2 3" key="1">
    <citation type="submission" date="2022-09" db="EMBL/GenBank/DDBJ databases">
        <title>Interaction between co-microsymbionts with complementary sets of symbiotic genes in legume-rhizobium systems.</title>
        <authorList>
            <person name="Safronova V."/>
            <person name="Sazanova A."/>
            <person name="Afonin A."/>
            <person name="Chirak E."/>
        </authorList>
    </citation>
    <scope>NUCLEOTIDE SEQUENCE [LARGE SCALE GENOMIC DNA]</scope>
    <source>
        <strain evidence="2 3">A18/4-1</strain>
    </source>
</reference>
<dbReference type="PANTHER" id="PTHR43317">
    <property type="entry name" value="THERMOSPERMINE SYNTHASE ACAULIS5"/>
    <property type="match status" value="1"/>
</dbReference>
<name>A0ABY6CDK1_9HYPH</name>
<dbReference type="SUPFAM" id="SSF53335">
    <property type="entry name" value="S-adenosyl-L-methionine-dependent methyltransferases"/>
    <property type="match status" value="1"/>
</dbReference>
<keyword evidence="2" id="KW-0808">Transferase</keyword>
<sequence>MNPWVLIDTVPLPDGRGDIRLIQRADEFSIMLGTIALMNSRLSGSEEAMAGLARARISDRPNAHVLVGGLGMGFTLRAALAEFPKTASITVSELMPAVVAWAKGPMAPIFGDCLEDSRVDIKVVDVRRLINSAKASYDAILLDVDNGPDGLTVETNDALYSMTGLKAASAALRPGGVLAIWASAPDRAFTQRLQRAGFAVEEERIRANGKSRGSRHVIWLATRPSTHSPGVRSASRKL</sequence>
<dbReference type="GO" id="GO:0032259">
    <property type="term" value="P:methylation"/>
    <property type="evidence" value="ECO:0007669"/>
    <property type="project" value="UniProtKB-KW"/>
</dbReference>
<evidence type="ECO:0000256" key="1">
    <source>
        <dbReference type="ARBA" id="ARBA00023115"/>
    </source>
</evidence>
<dbReference type="Pfam" id="PF01564">
    <property type="entry name" value="Spermine_synth"/>
    <property type="match status" value="1"/>
</dbReference>
<proteinExistence type="predicted"/>
<organism evidence="2 3">
    <name type="scientific">Devosia neptuniae</name>
    <dbReference type="NCBI Taxonomy" id="191302"/>
    <lineage>
        <taxon>Bacteria</taxon>
        <taxon>Pseudomonadati</taxon>
        <taxon>Pseudomonadota</taxon>
        <taxon>Alphaproteobacteria</taxon>
        <taxon>Hyphomicrobiales</taxon>
        <taxon>Devosiaceae</taxon>
        <taxon>Devosia</taxon>
    </lineage>
</organism>
<accession>A0ABY6CDK1</accession>
<protein>
    <submittedName>
        <fullName evidence="2">MnmC family methyltransferase</fullName>
    </submittedName>
</protein>
<keyword evidence="1" id="KW-0620">Polyamine biosynthesis</keyword>
<dbReference type="EMBL" id="CP104965">
    <property type="protein sequence ID" value="UXN70327.1"/>
    <property type="molecule type" value="Genomic_DNA"/>
</dbReference>
<evidence type="ECO:0000313" key="2">
    <source>
        <dbReference type="EMBL" id="UXN70327.1"/>
    </source>
</evidence>